<sequence length="842" mass="90482">MNTPVNSNIPSDWPTFWGGQITGWIFYIQVDGKTYSLFGTSAAQGNDSVTAGALLETELTPTRTIHVLEAGHMNVTLTFLSPITPSDLVRQSLPFTYLAVDLASTDGQPHSVQLYSDITGEWLSGDRSQEMMWSPPTQTGDMIYHQLKLVTSSAFQENGHQAVDGTAYYAMGLEQGRNITWQTCPAGPCREEFISGGGVNANENDSTNRAINNDYPVFAISVNLGNVSSVDSHIVWVVGYVRDPNIDYTLSGNTTSLRPYYTTNFSTIESALEFVVADFNNSLTQAMAFDADIQNAASEISPQGELYDMLSLATRQVFSSLEITAPYQIGQTGGATRIFMKDLGITRRVTPVETLYAALPMFLYFNNGSLVKPLLVPLLEQQNVSISRYPSAAKDLVTGPNLVSQEGIEQTGNMLIIALAHARYSNDTSLLLDYYALFKNWALYLTDNNNALYPNDQTSIDDGSTSPNSTNLAVKGIFAIQAMAEISQLIGQTNDSQRFSSLALSPGDGTVLVTYAGQPASWVLPYNLYVQTLLGFNLVNQTVVLHVPGIRAPSNSSTQIFDKLTVTYGQWIGSPSNGYAYGLPIESSESSPGNAAWNAFVAATATNDTVRDQLITAVWNYASDNTGGTPFGVLYDVDKGTFTNGSTSPALGGLFAPFLRSGTVAISTSEPAQPASTSTSNDSSGSHIAVGAIAGGVVGGVVGLLVLLGLALFLLRRRKVQKSAGLLDVSGTRTEPTPFASAPLSSAYMPDVIMTEKRRRELQPQREGEPLLLSTSVLSSPAGGDPPPGNVSTPSMTSDQGRGRQDDLLGLRTDIEDLRRIMLNVHIERPEPSDLGAPPVYS</sequence>
<dbReference type="InterPro" id="IPR033433">
    <property type="entry name" value="GtaA_N"/>
</dbReference>
<keyword evidence="2" id="KW-0472">Membrane</keyword>
<dbReference type="InterPro" id="IPR052743">
    <property type="entry name" value="Glutaminase_GtaA"/>
</dbReference>
<accession>A0A4Y9YSW0</accession>
<evidence type="ECO:0000259" key="3">
    <source>
        <dbReference type="Pfam" id="PF16335"/>
    </source>
</evidence>
<dbReference type="STRING" id="34475.A0A4Y9YSW0"/>
<dbReference type="GO" id="GO:0003824">
    <property type="term" value="F:catalytic activity"/>
    <property type="evidence" value="ECO:0007669"/>
    <property type="project" value="UniProtKB-ARBA"/>
</dbReference>
<evidence type="ECO:0000313" key="6">
    <source>
        <dbReference type="Proteomes" id="UP000298390"/>
    </source>
</evidence>
<dbReference type="InterPro" id="IPR012341">
    <property type="entry name" value="6hp_glycosidase-like_sf"/>
</dbReference>
<dbReference type="PANTHER" id="PTHR31987:SF14">
    <property type="entry name" value="PUTATIVE (AFU_ORTHOLOGUE AFUA_6G09910)-RELATED"/>
    <property type="match status" value="1"/>
</dbReference>
<dbReference type="Pfam" id="PF16335">
    <property type="entry name" value="GtaA_6_Hairpin"/>
    <property type="match status" value="2"/>
</dbReference>
<name>A0A4Y9YSW0_9APHY</name>
<feature type="compositionally biased region" description="Polar residues" evidence="1">
    <location>
        <begin position="790"/>
        <end position="800"/>
    </location>
</feature>
<evidence type="ECO:0000256" key="2">
    <source>
        <dbReference type="SAM" id="Phobius"/>
    </source>
</evidence>
<keyword evidence="2" id="KW-1133">Transmembrane helix</keyword>
<feature type="domain" description="Glutaminase A central" evidence="3">
    <location>
        <begin position="307"/>
        <end position="544"/>
    </location>
</feature>
<dbReference type="GO" id="GO:0005975">
    <property type="term" value="P:carbohydrate metabolic process"/>
    <property type="evidence" value="ECO:0007669"/>
    <property type="project" value="InterPro"/>
</dbReference>
<protein>
    <recommendedName>
        <fullName evidence="7">DUF1793-domain-containing protein</fullName>
    </recommendedName>
</protein>
<dbReference type="Proteomes" id="UP000298390">
    <property type="component" value="Unassembled WGS sequence"/>
</dbReference>
<gene>
    <name evidence="5" type="ORF">EVJ58_g2385</name>
</gene>
<dbReference type="EMBL" id="SEKV01000087">
    <property type="protein sequence ID" value="TFY64798.1"/>
    <property type="molecule type" value="Genomic_DNA"/>
</dbReference>
<dbReference type="Pfam" id="PF17168">
    <property type="entry name" value="DUF5127"/>
    <property type="match status" value="1"/>
</dbReference>
<feature type="domain" description="Glutaminase A N-terminal" evidence="4">
    <location>
        <begin position="62"/>
        <end position="295"/>
    </location>
</feature>
<proteinExistence type="predicted"/>
<dbReference type="Gene3D" id="1.50.10.10">
    <property type="match status" value="1"/>
</dbReference>
<dbReference type="InterPro" id="IPR008928">
    <property type="entry name" value="6-hairpin_glycosidase_sf"/>
</dbReference>
<feature type="region of interest" description="Disordered" evidence="1">
    <location>
        <begin position="776"/>
        <end position="807"/>
    </location>
</feature>
<dbReference type="AlphaFoldDB" id="A0A4Y9YSW0"/>
<comment type="caution">
    <text evidence="5">The sequence shown here is derived from an EMBL/GenBank/DDBJ whole genome shotgun (WGS) entry which is preliminary data.</text>
</comment>
<feature type="domain" description="Glutaminase A central" evidence="3">
    <location>
        <begin position="579"/>
        <end position="656"/>
    </location>
</feature>
<organism evidence="5 6">
    <name type="scientific">Rhodofomes roseus</name>
    <dbReference type="NCBI Taxonomy" id="34475"/>
    <lineage>
        <taxon>Eukaryota</taxon>
        <taxon>Fungi</taxon>
        <taxon>Dikarya</taxon>
        <taxon>Basidiomycota</taxon>
        <taxon>Agaricomycotina</taxon>
        <taxon>Agaricomycetes</taxon>
        <taxon>Polyporales</taxon>
        <taxon>Rhodofomes</taxon>
    </lineage>
</organism>
<dbReference type="SUPFAM" id="SSF48208">
    <property type="entry name" value="Six-hairpin glycosidases"/>
    <property type="match status" value="1"/>
</dbReference>
<evidence type="ECO:0008006" key="7">
    <source>
        <dbReference type="Google" id="ProtNLM"/>
    </source>
</evidence>
<evidence type="ECO:0000259" key="4">
    <source>
        <dbReference type="Pfam" id="PF17168"/>
    </source>
</evidence>
<evidence type="ECO:0000313" key="5">
    <source>
        <dbReference type="EMBL" id="TFY64798.1"/>
    </source>
</evidence>
<evidence type="ECO:0000256" key="1">
    <source>
        <dbReference type="SAM" id="MobiDB-lite"/>
    </source>
</evidence>
<dbReference type="PANTHER" id="PTHR31987">
    <property type="entry name" value="GLUTAMINASE A-RELATED"/>
    <property type="match status" value="1"/>
</dbReference>
<keyword evidence="2" id="KW-0812">Transmembrane</keyword>
<reference evidence="5 6" key="1">
    <citation type="submission" date="2019-01" db="EMBL/GenBank/DDBJ databases">
        <title>Genome sequencing of the rare red list fungi Fomitopsis rosea.</title>
        <authorList>
            <person name="Buettner E."/>
            <person name="Kellner H."/>
        </authorList>
    </citation>
    <scope>NUCLEOTIDE SEQUENCE [LARGE SCALE GENOMIC DNA]</scope>
    <source>
        <strain evidence="5 6">DSM 105464</strain>
    </source>
</reference>
<dbReference type="Gene3D" id="1.20.5.510">
    <property type="entry name" value="Single helix bin"/>
    <property type="match status" value="1"/>
</dbReference>
<dbReference type="InterPro" id="IPR032514">
    <property type="entry name" value="GtaA_central"/>
</dbReference>
<feature type="transmembrane region" description="Helical" evidence="2">
    <location>
        <begin position="688"/>
        <end position="715"/>
    </location>
</feature>